<dbReference type="VEuPathDB" id="VectorBase:HLOH_064298"/>
<feature type="signal peptide" evidence="1">
    <location>
        <begin position="1"/>
        <end position="26"/>
    </location>
</feature>
<dbReference type="PANTHER" id="PTHR11161:SF0">
    <property type="entry name" value="O-ACYLTRANSFERASE LIKE PROTEIN"/>
    <property type="match status" value="1"/>
</dbReference>
<dbReference type="Proteomes" id="UP000821853">
    <property type="component" value="Chromosome 1"/>
</dbReference>
<evidence type="ECO:0000256" key="1">
    <source>
        <dbReference type="SAM" id="SignalP"/>
    </source>
</evidence>
<accession>A0A9J6FCN5</accession>
<dbReference type="PANTHER" id="PTHR11161">
    <property type="entry name" value="O-ACYLTRANSFERASE"/>
    <property type="match status" value="1"/>
</dbReference>
<evidence type="ECO:0000313" key="3">
    <source>
        <dbReference type="EMBL" id="KAH9360575.1"/>
    </source>
</evidence>
<dbReference type="AlphaFoldDB" id="A0A9J6FCN5"/>
<dbReference type="OrthoDB" id="6513759at2759"/>
<sequence length="387" mass="43106">MNVRSPAPKLGLILIIAFALHPYAASSLQYGEFATIIDTANATTTTLAPTTTTAKPDRALEAFNHASEKIKRIVMREFYPVISELIYDPRLSTACMGSLMKIATALGNFDIWAIQMVDASGRPHAGMMQGRIASYGAYDQCLAVRHDQGLFQGKYCMVHLKHDGTELSPSLRVIVNKFVEHYGVQRKQLRGFKYMDLKWLCVDFEPIVPCTLEKTRFIIQVNNICATFAMVVVSGRTRAVTASVNARLLLAQQYVGNLTNLMAEGSPISVPLFKIGVCVPSLCQREDLQFIIDFCCLSGVAASFSLRRAFKKLLDMPNWGDYSNELGFVHGMRVLSATWVILGHTHIIRDVHASSDGISFLKRIKEDFLFTVQMNSFMAVETFLVIT</sequence>
<organism evidence="3 4">
    <name type="scientific">Haemaphysalis longicornis</name>
    <name type="common">Bush tick</name>
    <dbReference type="NCBI Taxonomy" id="44386"/>
    <lineage>
        <taxon>Eukaryota</taxon>
        <taxon>Metazoa</taxon>
        <taxon>Ecdysozoa</taxon>
        <taxon>Arthropoda</taxon>
        <taxon>Chelicerata</taxon>
        <taxon>Arachnida</taxon>
        <taxon>Acari</taxon>
        <taxon>Parasitiformes</taxon>
        <taxon>Ixodida</taxon>
        <taxon>Ixodoidea</taxon>
        <taxon>Ixodidae</taxon>
        <taxon>Haemaphysalinae</taxon>
        <taxon>Haemaphysalis</taxon>
    </lineage>
</organism>
<evidence type="ECO:0000259" key="2">
    <source>
        <dbReference type="SMART" id="SM00703"/>
    </source>
</evidence>
<dbReference type="InterPro" id="IPR052728">
    <property type="entry name" value="O2_lipid_transport_reg"/>
</dbReference>
<feature type="chain" id="PRO_5039905920" description="Nose resistant-to-fluoxetine protein N-terminal domain-containing protein" evidence="1">
    <location>
        <begin position="27"/>
        <end position="387"/>
    </location>
</feature>
<comment type="caution">
    <text evidence="3">The sequence shown here is derived from an EMBL/GenBank/DDBJ whole genome shotgun (WGS) entry which is preliminary data.</text>
</comment>
<reference evidence="3 4" key="1">
    <citation type="journal article" date="2020" name="Cell">
        <title>Large-Scale Comparative Analyses of Tick Genomes Elucidate Their Genetic Diversity and Vector Capacities.</title>
        <authorList>
            <consortium name="Tick Genome and Microbiome Consortium (TIGMIC)"/>
            <person name="Jia N."/>
            <person name="Wang J."/>
            <person name="Shi W."/>
            <person name="Du L."/>
            <person name="Sun Y."/>
            <person name="Zhan W."/>
            <person name="Jiang J.F."/>
            <person name="Wang Q."/>
            <person name="Zhang B."/>
            <person name="Ji P."/>
            <person name="Bell-Sakyi L."/>
            <person name="Cui X.M."/>
            <person name="Yuan T.T."/>
            <person name="Jiang B.G."/>
            <person name="Yang W.F."/>
            <person name="Lam T.T."/>
            <person name="Chang Q.C."/>
            <person name="Ding S.J."/>
            <person name="Wang X.J."/>
            <person name="Zhu J.G."/>
            <person name="Ruan X.D."/>
            <person name="Zhao L."/>
            <person name="Wei J.T."/>
            <person name="Ye R.Z."/>
            <person name="Que T.C."/>
            <person name="Du C.H."/>
            <person name="Zhou Y.H."/>
            <person name="Cheng J.X."/>
            <person name="Dai P.F."/>
            <person name="Guo W.B."/>
            <person name="Han X.H."/>
            <person name="Huang E.J."/>
            <person name="Li L.F."/>
            <person name="Wei W."/>
            <person name="Gao Y.C."/>
            <person name="Liu J.Z."/>
            <person name="Shao H.Z."/>
            <person name="Wang X."/>
            <person name="Wang C.C."/>
            <person name="Yang T.C."/>
            <person name="Huo Q.B."/>
            <person name="Li W."/>
            <person name="Chen H.Y."/>
            <person name="Chen S.E."/>
            <person name="Zhou L.G."/>
            <person name="Ni X.B."/>
            <person name="Tian J.H."/>
            <person name="Sheng Y."/>
            <person name="Liu T."/>
            <person name="Pan Y.S."/>
            <person name="Xia L.Y."/>
            <person name="Li J."/>
            <person name="Zhao F."/>
            <person name="Cao W.C."/>
        </authorList>
    </citation>
    <scope>NUCLEOTIDE SEQUENCE [LARGE SCALE GENOMIC DNA]</scope>
    <source>
        <strain evidence="3">HaeL-2018</strain>
    </source>
</reference>
<proteinExistence type="predicted"/>
<keyword evidence="4" id="KW-1185">Reference proteome</keyword>
<dbReference type="Pfam" id="PF20146">
    <property type="entry name" value="NRF"/>
    <property type="match status" value="1"/>
</dbReference>
<name>A0A9J6FCN5_HAELO</name>
<feature type="domain" description="Nose resistant-to-fluoxetine protein N-terminal" evidence="2">
    <location>
        <begin position="92"/>
        <end position="309"/>
    </location>
</feature>
<keyword evidence="1" id="KW-0732">Signal</keyword>
<evidence type="ECO:0000313" key="4">
    <source>
        <dbReference type="Proteomes" id="UP000821853"/>
    </source>
</evidence>
<protein>
    <recommendedName>
        <fullName evidence="2">Nose resistant-to-fluoxetine protein N-terminal domain-containing protein</fullName>
    </recommendedName>
</protein>
<dbReference type="EMBL" id="JABSTR010000001">
    <property type="protein sequence ID" value="KAH9360575.1"/>
    <property type="molecule type" value="Genomic_DNA"/>
</dbReference>
<dbReference type="SMART" id="SM00703">
    <property type="entry name" value="NRF"/>
    <property type="match status" value="1"/>
</dbReference>
<dbReference type="InterPro" id="IPR006621">
    <property type="entry name" value="Nose-resist-to-fluoxetine_N"/>
</dbReference>
<gene>
    <name evidence="3" type="ORF">HPB48_012938</name>
</gene>